<reference evidence="1" key="1">
    <citation type="submission" date="2022-12" db="EMBL/GenBank/DDBJ databases">
        <title>Paraconexibacter alkalitolerans sp. nov. and Baekduia alba sp. nov., isolated from soil and emended description of the genera Paraconexibacter (Chun et al., 2020) and Baekduia (An et al., 2020).</title>
        <authorList>
            <person name="Vieira S."/>
            <person name="Huber K.J."/>
            <person name="Geppert A."/>
            <person name="Wolf J."/>
            <person name="Neumann-Schaal M."/>
            <person name="Muesken M."/>
            <person name="Overmann J."/>
        </authorList>
    </citation>
    <scope>NUCLEOTIDE SEQUENCE</scope>
    <source>
        <strain evidence="1">AEG42_29</strain>
    </source>
</reference>
<dbReference type="InterPro" id="IPR029058">
    <property type="entry name" value="AB_hydrolase_fold"/>
</dbReference>
<dbReference type="SUPFAM" id="SSF53474">
    <property type="entry name" value="alpha/beta-Hydrolases"/>
    <property type="match status" value="1"/>
</dbReference>
<evidence type="ECO:0000313" key="1">
    <source>
        <dbReference type="EMBL" id="XAY07335.1"/>
    </source>
</evidence>
<dbReference type="Gene3D" id="3.40.50.1820">
    <property type="entry name" value="alpha/beta hydrolase"/>
    <property type="match status" value="1"/>
</dbReference>
<organism evidence="1">
    <name type="scientific">Paraconexibacter sp. AEG42_29</name>
    <dbReference type="NCBI Taxonomy" id="2997339"/>
    <lineage>
        <taxon>Bacteria</taxon>
        <taxon>Bacillati</taxon>
        <taxon>Actinomycetota</taxon>
        <taxon>Thermoleophilia</taxon>
        <taxon>Solirubrobacterales</taxon>
        <taxon>Paraconexibacteraceae</taxon>
        <taxon>Paraconexibacter</taxon>
    </lineage>
</organism>
<protein>
    <recommendedName>
        <fullName evidence="2">Alpha/beta hydrolase</fullName>
    </recommendedName>
</protein>
<dbReference type="KEGG" id="parq:DSM112329_04216"/>
<sequence>MPEAQVPRGVASGRASIFYEGLAALEYRQLVVDPIFAGEGVMPGTGRPVLVIPGFLAPDVAVLTMVRWLRSAGYHAAYPKAGPNIMCGEVAIGRMESRLEELVKRQGQRAVVIGHSRGGQLARVLSVRRPDLIQASIKLGTPGLIDRRDTHPAVRLCMHALTGLQRLGIPGIFGESCFTGACCDRFRADLHKAMPPAVELTCVIGRRDGLVDRQACVDPAASHVVQVDASHIGTIVNPASYRAIAAVLGKLDSAHTPPARRAA</sequence>
<proteinExistence type="predicted"/>
<dbReference type="RefSeq" id="WP_354698534.1">
    <property type="nucleotide sequence ID" value="NZ_CP114014.1"/>
</dbReference>
<name>A0AAU7B0B8_9ACTN</name>
<accession>A0AAU7B0B8</accession>
<dbReference type="AlphaFoldDB" id="A0AAU7B0B8"/>
<evidence type="ECO:0008006" key="2">
    <source>
        <dbReference type="Google" id="ProtNLM"/>
    </source>
</evidence>
<dbReference type="EMBL" id="CP114014">
    <property type="protein sequence ID" value="XAY07335.1"/>
    <property type="molecule type" value="Genomic_DNA"/>
</dbReference>
<gene>
    <name evidence="1" type="ORF">DSM112329_04216</name>
</gene>